<proteinExistence type="predicted"/>
<dbReference type="EMBL" id="JAMYWC010000007">
    <property type="protein sequence ID" value="MCP1175131.1"/>
    <property type="molecule type" value="Genomic_DNA"/>
</dbReference>
<feature type="domain" description="GGDEF" evidence="2">
    <location>
        <begin position="213"/>
        <end position="350"/>
    </location>
</feature>
<evidence type="ECO:0000259" key="2">
    <source>
        <dbReference type="PROSITE" id="PS50887"/>
    </source>
</evidence>
<feature type="transmembrane region" description="Helical" evidence="1">
    <location>
        <begin position="54"/>
        <end position="74"/>
    </location>
</feature>
<feature type="transmembrane region" description="Helical" evidence="1">
    <location>
        <begin position="155"/>
        <end position="176"/>
    </location>
</feature>
<evidence type="ECO:0000256" key="1">
    <source>
        <dbReference type="SAM" id="Phobius"/>
    </source>
</evidence>
<keyword evidence="4" id="KW-1185">Reference proteome</keyword>
<dbReference type="InterPro" id="IPR029787">
    <property type="entry name" value="Nucleotide_cyclase"/>
</dbReference>
<feature type="transmembrane region" description="Helical" evidence="1">
    <location>
        <begin position="130"/>
        <end position="149"/>
    </location>
</feature>
<dbReference type="AlphaFoldDB" id="A0AA41WV35"/>
<dbReference type="InterPro" id="IPR043128">
    <property type="entry name" value="Rev_trsase/Diguanyl_cyclase"/>
</dbReference>
<dbReference type="PANTHER" id="PTHR46663">
    <property type="entry name" value="DIGUANYLATE CYCLASE DGCT-RELATED"/>
    <property type="match status" value="1"/>
</dbReference>
<dbReference type="PROSITE" id="PS50887">
    <property type="entry name" value="GGDEF"/>
    <property type="match status" value="1"/>
</dbReference>
<comment type="caution">
    <text evidence="3">The sequence shown here is derived from an EMBL/GenBank/DDBJ whole genome shotgun (WGS) entry which is preliminary data.</text>
</comment>
<evidence type="ECO:0000313" key="4">
    <source>
        <dbReference type="Proteomes" id="UP001162793"/>
    </source>
</evidence>
<dbReference type="PANTHER" id="PTHR46663:SF2">
    <property type="entry name" value="GGDEF DOMAIN-CONTAINING PROTEIN"/>
    <property type="match status" value="1"/>
</dbReference>
<evidence type="ECO:0000313" key="3">
    <source>
        <dbReference type="EMBL" id="MCP1175131.1"/>
    </source>
</evidence>
<name>A0AA41WV35_9RALS</name>
<feature type="transmembrane region" description="Helical" evidence="1">
    <location>
        <begin position="27"/>
        <end position="47"/>
    </location>
</feature>
<gene>
    <name evidence="3" type="ORF">NKG59_22420</name>
</gene>
<dbReference type="NCBIfam" id="TIGR00254">
    <property type="entry name" value="GGDEF"/>
    <property type="match status" value="1"/>
</dbReference>
<feature type="transmembrane region" description="Helical" evidence="1">
    <location>
        <begin position="94"/>
        <end position="118"/>
    </location>
</feature>
<dbReference type="FunFam" id="3.30.70.270:FF:000001">
    <property type="entry name" value="Diguanylate cyclase domain protein"/>
    <property type="match status" value="1"/>
</dbReference>
<keyword evidence="1" id="KW-0812">Transmembrane</keyword>
<keyword evidence="1" id="KW-1133">Transmembrane helix</keyword>
<dbReference type="InterPro" id="IPR052163">
    <property type="entry name" value="DGC-Regulatory_Protein"/>
</dbReference>
<reference evidence="4" key="1">
    <citation type="journal article" date="2023" name="Front. Microbiol.">
        <title>Ralstonia chuxiongensis sp. nov., Ralstonia mojiangensis sp. nov., and Ralstonia soli sp. nov., isolated from tobacco fields, are three novel species in the family Burkholderiaceae.</title>
        <authorList>
            <person name="Lu C.H."/>
            <person name="Zhang Y.Y."/>
            <person name="Jiang N."/>
            <person name="Chen W."/>
            <person name="Shao X."/>
            <person name="Zhao Z.M."/>
            <person name="Lu W.L."/>
            <person name="Hu X."/>
            <person name="Xi Y.X."/>
            <person name="Zou S.Y."/>
            <person name="Wei Q.J."/>
            <person name="Lin Z.L."/>
            <person name="Gong L."/>
            <person name="Gai X.T."/>
            <person name="Zhang L.Q."/>
            <person name="Li J.Y."/>
            <person name="Jin Y."/>
            <person name="Xia Z.Y."/>
        </authorList>
    </citation>
    <scope>NUCLEOTIDE SEQUENCE [LARGE SCALE GENOMIC DNA]</scope>
    <source>
        <strain evidence="4">21YRMH01-3</strain>
    </source>
</reference>
<dbReference type="CDD" id="cd01949">
    <property type="entry name" value="GGDEF"/>
    <property type="match status" value="1"/>
</dbReference>
<dbReference type="Pfam" id="PF00990">
    <property type="entry name" value="GGDEF"/>
    <property type="match status" value="1"/>
</dbReference>
<accession>A0AA41WV35</accession>
<dbReference type="SUPFAM" id="SSF55073">
    <property type="entry name" value="Nucleotide cyclase"/>
    <property type="match status" value="1"/>
</dbReference>
<protein>
    <submittedName>
        <fullName evidence="3">GGDEF domain-containing protein</fullName>
    </submittedName>
</protein>
<dbReference type="InterPro" id="IPR000160">
    <property type="entry name" value="GGDEF_dom"/>
</dbReference>
<keyword evidence="1" id="KW-0472">Membrane</keyword>
<dbReference type="GO" id="GO:0003824">
    <property type="term" value="F:catalytic activity"/>
    <property type="evidence" value="ECO:0007669"/>
    <property type="project" value="UniProtKB-ARBA"/>
</dbReference>
<dbReference type="Gene3D" id="3.30.70.270">
    <property type="match status" value="1"/>
</dbReference>
<organism evidence="3 4">
    <name type="scientific">Ralstonia chuxiongensis</name>
    <dbReference type="NCBI Taxonomy" id="2957504"/>
    <lineage>
        <taxon>Bacteria</taxon>
        <taxon>Pseudomonadati</taxon>
        <taxon>Pseudomonadota</taxon>
        <taxon>Betaproteobacteria</taxon>
        <taxon>Burkholderiales</taxon>
        <taxon>Burkholderiaceae</taxon>
        <taxon>Ralstonia</taxon>
    </lineage>
</organism>
<sequence>MRWADLLGVSGGRHLSTVERLPEYEQAMLRIYLGPLPFLAYGVVALIQPTPEAYRTLLACLFYVAFSVGTYLAVNALSGPSRTRLVTTTVMDQASVVMILAAGGRIALPMLWAFFWFLVGAGCRHGKRMLALSCTVALAGIAALMQWAPWWEENFSAALGIAFGVTATSIYLSVLVNRLEKRAATDPLTGLNNRKSLEKAIARVLLGQDGEAERTALLLIDLDGFKQVNDAYGHGVGDLLLQRFAQALQARMRRGNTLSRLGGDEFVILARDLCSKTDAQAIADDVQSVLNAIQTVDGHPVSVSASIGIYLFSTDMQGEPLDIPAILRRADSAMYRAKTSGKNQTVFTDERLL</sequence>
<dbReference type="SMART" id="SM00267">
    <property type="entry name" value="GGDEF"/>
    <property type="match status" value="1"/>
</dbReference>
<dbReference type="Proteomes" id="UP001162793">
    <property type="component" value="Unassembled WGS sequence"/>
</dbReference>